<dbReference type="Pfam" id="PF03009">
    <property type="entry name" value="GDPD"/>
    <property type="match status" value="1"/>
</dbReference>
<dbReference type="Pfam" id="PF00686">
    <property type="entry name" value="CBM_20"/>
    <property type="match status" value="1"/>
</dbReference>
<evidence type="ECO:0000256" key="1">
    <source>
        <dbReference type="ARBA" id="ARBA00022801"/>
    </source>
</evidence>
<accession>A0ABM1W1U4</accession>
<organism evidence="4 5">
    <name type="scientific">Aplysia californica</name>
    <name type="common">California sea hare</name>
    <dbReference type="NCBI Taxonomy" id="6500"/>
    <lineage>
        <taxon>Eukaryota</taxon>
        <taxon>Metazoa</taxon>
        <taxon>Spiralia</taxon>
        <taxon>Lophotrochozoa</taxon>
        <taxon>Mollusca</taxon>
        <taxon>Gastropoda</taxon>
        <taxon>Heterobranchia</taxon>
        <taxon>Euthyneura</taxon>
        <taxon>Tectipleura</taxon>
        <taxon>Aplysiida</taxon>
        <taxon>Aplysioidea</taxon>
        <taxon>Aplysiidae</taxon>
        <taxon>Aplysia</taxon>
    </lineage>
</organism>
<reference evidence="5" key="1">
    <citation type="submission" date="2025-08" db="UniProtKB">
        <authorList>
            <consortium name="RefSeq"/>
        </authorList>
    </citation>
    <scope>IDENTIFICATION</scope>
</reference>
<evidence type="ECO:0000259" key="2">
    <source>
        <dbReference type="PROSITE" id="PS51166"/>
    </source>
</evidence>
<dbReference type="PANTHER" id="PTHR22958:SF1">
    <property type="entry name" value="GLYCEROPHOSPHOCHOLINE PHOSPHODIESTERASE GPCPD1"/>
    <property type="match status" value="1"/>
</dbReference>
<dbReference type="PANTHER" id="PTHR22958">
    <property type="entry name" value="GLYCEROPHOSPHORYL DIESTER PHOSPHODIESTERASE"/>
    <property type="match status" value="1"/>
</dbReference>
<evidence type="ECO:0000313" key="4">
    <source>
        <dbReference type="Proteomes" id="UP000694888"/>
    </source>
</evidence>
<dbReference type="InterPro" id="IPR057506">
    <property type="entry name" value="C2_GPCPD1"/>
</dbReference>
<dbReference type="SUPFAM" id="SSF51695">
    <property type="entry name" value="PLC-like phosphodiesterases"/>
    <property type="match status" value="1"/>
</dbReference>
<proteinExistence type="predicted"/>
<evidence type="ECO:0000259" key="3">
    <source>
        <dbReference type="PROSITE" id="PS51704"/>
    </source>
</evidence>
<keyword evidence="1" id="KW-0378">Hydrolase</keyword>
<dbReference type="SUPFAM" id="SSF49452">
    <property type="entry name" value="Starch-binding domain-like"/>
    <property type="match status" value="1"/>
</dbReference>
<protein>
    <submittedName>
        <fullName evidence="5">Glycerophosphocholine phosphodiesterase GPCPD1 homolog 2</fullName>
    </submittedName>
</protein>
<dbReference type="Gene3D" id="3.20.20.190">
    <property type="entry name" value="Phosphatidylinositol (PI) phosphodiesterase"/>
    <property type="match status" value="1"/>
</dbReference>
<dbReference type="InterPro" id="IPR002044">
    <property type="entry name" value="CBM20"/>
</dbReference>
<dbReference type="RefSeq" id="XP_035828637.1">
    <property type="nucleotide sequence ID" value="XM_035972744.1"/>
</dbReference>
<evidence type="ECO:0000313" key="5">
    <source>
        <dbReference type="RefSeq" id="XP_035828637.1"/>
    </source>
</evidence>
<feature type="domain" description="CBM20" evidence="2">
    <location>
        <begin position="1"/>
        <end position="130"/>
    </location>
</feature>
<dbReference type="InterPro" id="IPR013783">
    <property type="entry name" value="Ig-like_fold"/>
</dbReference>
<dbReference type="PROSITE" id="PS51704">
    <property type="entry name" value="GP_PDE"/>
    <property type="match status" value="1"/>
</dbReference>
<feature type="domain" description="GP-PDE" evidence="3">
    <location>
        <begin position="326"/>
        <end position="618"/>
    </location>
</feature>
<dbReference type="Pfam" id="PF25329">
    <property type="entry name" value="C2_GDE1"/>
    <property type="match status" value="1"/>
</dbReference>
<sequence>MAQVEVVFNVDVETQKGHTVCLVGDDPALGAWDPLRGVCMQKNFSGQNWKRWVCSLHLAKNQVYQFRYYVCKDQRDLVPKQNGELNGFKQNHHVERPISVLKWETNVKPRTFSTEGVGETLELPVANFGKYDGVCHIGKGWLINQCEVQIRLHSNPIYMYKAKHREQSYSVKCVAMDYAKTQLASFEEDTDSMDGPPPCAASEVLVTNLSEDDCVPKEQGPAGMLYGENDYIVFRTQIPNPQNVGFQLDFFVFEPHRSPKFVGTSYLLPHKKIESQCVVKLPVIGTNHKPIGEVSLEMLLVTPLPILNLTMEQSFQTHWKWKQAKALDIGHRGMGASYSRVSMLKENTIASFAAAGKHGADFVEFDVLLSKDKKAVIYHDFVVNVAYTNKKSQKAKTELFEIPVKNLTLAQLQSMKLFVAGDNSVEINDEECPLEETEPFPTLEQCLLEVDANTGFNIEIKYPLVDINGVWEMENYLDVNETVNVILEDVFKCAGTRKIVFSSFDPDICILLQLKQNKYPVMLLHQGQTKVYVQYRDYRASTFSKGISFALSEHLLGVALHCEVLLQDLALIERVLDRNLVLFVWGDDNNNPHMIRRLRDLKIDGIICDRIDCHKPEHQ</sequence>
<keyword evidence="4" id="KW-1185">Reference proteome</keyword>
<dbReference type="GeneID" id="101854830"/>
<dbReference type="InterPro" id="IPR030395">
    <property type="entry name" value="GP_PDE_dom"/>
</dbReference>
<dbReference type="SMART" id="SM01065">
    <property type="entry name" value="CBM_2"/>
    <property type="match status" value="1"/>
</dbReference>
<gene>
    <name evidence="5" type="primary">LOC101854830</name>
</gene>
<feature type="non-terminal residue" evidence="5">
    <location>
        <position position="619"/>
    </location>
</feature>
<dbReference type="InterPro" id="IPR051578">
    <property type="entry name" value="GDPD"/>
</dbReference>
<name>A0ABM1W1U4_APLCA</name>
<dbReference type="Gene3D" id="2.60.40.10">
    <property type="entry name" value="Immunoglobulins"/>
    <property type="match status" value="1"/>
</dbReference>
<dbReference type="InterPro" id="IPR013784">
    <property type="entry name" value="Carb-bd-like_fold"/>
</dbReference>
<dbReference type="Proteomes" id="UP000694888">
    <property type="component" value="Unplaced"/>
</dbReference>
<dbReference type="InterPro" id="IPR017946">
    <property type="entry name" value="PLC-like_Pdiesterase_TIM-brl"/>
</dbReference>
<dbReference type="PROSITE" id="PS51166">
    <property type="entry name" value="CBM20"/>
    <property type="match status" value="1"/>
</dbReference>